<evidence type="ECO:0000313" key="4">
    <source>
        <dbReference type="Proteomes" id="UP000604046"/>
    </source>
</evidence>
<name>A0A812LX46_9DINO</name>
<keyword evidence="4" id="KW-1185">Reference proteome</keyword>
<organism evidence="3 4">
    <name type="scientific">Symbiodinium natans</name>
    <dbReference type="NCBI Taxonomy" id="878477"/>
    <lineage>
        <taxon>Eukaryota</taxon>
        <taxon>Sar</taxon>
        <taxon>Alveolata</taxon>
        <taxon>Dinophyceae</taxon>
        <taxon>Suessiales</taxon>
        <taxon>Symbiodiniaceae</taxon>
        <taxon>Symbiodinium</taxon>
    </lineage>
</organism>
<evidence type="ECO:0000256" key="1">
    <source>
        <dbReference type="SAM" id="MobiDB-lite"/>
    </source>
</evidence>
<comment type="caution">
    <text evidence="3">The sequence shown here is derived from an EMBL/GenBank/DDBJ whole genome shotgun (WGS) entry which is preliminary data.</text>
</comment>
<feature type="signal peptide" evidence="2">
    <location>
        <begin position="1"/>
        <end position="26"/>
    </location>
</feature>
<feature type="compositionally biased region" description="Low complexity" evidence="1">
    <location>
        <begin position="28"/>
        <end position="62"/>
    </location>
</feature>
<feature type="region of interest" description="Disordered" evidence="1">
    <location>
        <begin position="121"/>
        <end position="148"/>
    </location>
</feature>
<proteinExistence type="predicted"/>
<dbReference type="OrthoDB" id="407153at2759"/>
<dbReference type="AlphaFoldDB" id="A0A812LX46"/>
<protein>
    <submittedName>
        <fullName evidence="3">Uncharacterized protein</fullName>
    </submittedName>
</protein>
<gene>
    <name evidence="3" type="ORF">SNAT2548_LOCUS12465</name>
</gene>
<evidence type="ECO:0000256" key="2">
    <source>
        <dbReference type="SAM" id="SignalP"/>
    </source>
</evidence>
<feature type="region of interest" description="Disordered" evidence="1">
    <location>
        <begin position="28"/>
        <end position="80"/>
    </location>
</feature>
<feature type="compositionally biased region" description="Basic residues" evidence="1">
    <location>
        <begin position="64"/>
        <end position="79"/>
    </location>
</feature>
<keyword evidence="2" id="KW-0732">Signal</keyword>
<feature type="chain" id="PRO_5032283528" evidence="2">
    <location>
        <begin position="27"/>
        <end position="405"/>
    </location>
</feature>
<dbReference type="Proteomes" id="UP000604046">
    <property type="component" value="Unassembled WGS sequence"/>
</dbReference>
<accession>A0A812LX46</accession>
<evidence type="ECO:0000313" key="3">
    <source>
        <dbReference type="EMBL" id="CAE7251509.1"/>
    </source>
</evidence>
<reference evidence="3" key="1">
    <citation type="submission" date="2021-02" db="EMBL/GenBank/DDBJ databases">
        <authorList>
            <person name="Dougan E. K."/>
            <person name="Rhodes N."/>
            <person name="Thang M."/>
            <person name="Chan C."/>
        </authorList>
    </citation>
    <scope>NUCLEOTIDE SEQUENCE</scope>
</reference>
<dbReference type="EMBL" id="CAJNDS010001202">
    <property type="protein sequence ID" value="CAE7251509.1"/>
    <property type="molecule type" value="Genomic_DNA"/>
</dbReference>
<sequence>MALRPCGKFLALAVLSLCWLQNPIASLPSGRTSSARSSTRTTVSRPRPASPARARAGSSSSGTAHHKAPHALHAQHKPRAVQYRGGGRRLTAKAAIGKPKPNSAKCRNKAKATNAPMVGMRSVSPRRTSTGGRLQATAPKPRPTQTLHSQHSNARHVHAPMVGMHHHTSHQNQHHSYWPSYGPLNYWRVWRSQQIVRRAQVDPNFAANVGQAIDTVRGDHAQLPGIAPGASVSDPGISLEIAQVTGLRFVGLLQYRQFWDNFRQGVELISTSARSEVTNVVHSGLYLRVRWRLVMVPRSVLGKEQARSAVQAARGALQNFEDNVPWGKTDLFQAGRSFLGQAEEWASEGGGAGAAGANTERIVDLNSVYELDPWNGRLVKHTLEFRSPEEDFGLLGALQGVPSMR</sequence>